<evidence type="ECO:0000313" key="2">
    <source>
        <dbReference type="Proteomes" id="UP000782312"/>
    </source>
</evidence>
<dbReference type="EMBL" id="JACPUR010000001">
    <property type="protein sequence ID" value="MBI3126236.1"/>
    <property type="molecule type" value="Genomic_DNA"/>
</dbReference>
<dbReference type="AlphaFoldDB" id="A0A932MNI8"/>
<reference evidence="1" key="1">
    <citation type="submission" date="2020-07" db="EMBL/GenBank/DDBJ databases">
        <title>Huge and variable diversity of episymbiotic CPR bacteria and DPANN archaea in groundwater ecosystems.</title>
        <authorList>
            <person name="He C.Y."/>
            <person name="Keren R."/>
            <person name="Whittaker M."/>
            <person name="Farag I.F."/>
            <person name="Doudna J."/>
            <person name="Cate J.H.D."/>
            <person name="Banfield J.F."/>
        </authorList>
    </citation>
    <scope>NUCLEOTIDE SEQUENCE</scope>
    <source>
        <strain evidence="1">NC_groundwater_763_Ag_S-0.2um_68_21</strain>
    </source>
</reference>
<protein>
    <submittedName>
        <fullName evidence="1">DUF488 family protein</fullName>
    </submittedName>
</protein>
<accession>A0A932MNI8</accession>
<dbReference type="Proteomes" id="UP000782312">
    <property type="component" value="Unassembled WGS sequence"/>
</dbReference>
<comment type="caution">
    <text evidence="1">The sequence shown here is derived from an EMBL/GenBank/DDBJ whole genome shotgun (WGS) entry which is preliminary data.</text>
</comment>
<evidence type="ECO:0000313" key="1">
    <source>
        <dbReference type="EMBL" id="MBI3126236.1"/>
    </source>
</evidence>
<dbReference type="InterPro" id="IPR052552">
    <property type="entry name" value="YeaO-like"/>
</dbReference>
<proteinExistence type="predicted"/>
<dbReference type="PANTHER" id="PTHR36849:SF1">
    <property type="entry name" value="CYTOPLASMIC PROTEIN"/>
    <property type="match status" value="1"/>
</dbReference>
<sequence>MPIRLKRAYEPPSPGDGLRVLVDRVWPRGLTKDEARIDLWLKDAAPSTPLRKWFAHDPGKWPGFQRRYKAELRREPARSALAELKRLAREHKTVTLVFGAKDEKRNQAVVIKGLLGGV</sequence>
<name>A0A932MNI8_UNCTE</name>
<organism evidence="1 2">
    <name type="scientific">Tectimicrobiota bacterium</name>
    <dbReference type="NCBI Taxonomy" id="2528274"/>
    <lineage>
        <taxon>Bacteria</taxon>
        <taxon>Pseudomonadati</taxon>
        <taxon>Nitrospinota/Tectimicrobiota group</taxon>
        <taxon>Candidatus Tectimicrobiota</taxon>
    </lineage>
</organism>
<dbReference type="PANTHER" id="PTHR36849">
    <property type="entry name" value="CYTOPLASMIC PROTEIN-RELATED"/>
    <property type="match status" value="1"/>
</dbReference>
<dbReference type="Pfam" id="PF22752">
    <property type="entry name" value="DUF488-N3i"/>
    <property type="match status" value="1"/>
</dbReference>
<gene>
    <name evidence="1" type="ORF">HYZ11_01355</name>
</gene>